<dbReference type="InterPro" id="IPR050360">
    <property type="entry name" value="MFS_Sugar_Transporters"/>
</dbReference>
<evidence type="ECO:0000256" key="5">
    <source>
        <dbReference type="SAM" id="MobiDB-lite"/>
    </source>
</evidence>
<proteinExistence type="predicted"/>
<feature type="transmembrane region" description="Helical" evidence="6">
    <location>
        <begin position="601"/>
        <end position="620"/>
    </location>
</feature>
<reference evidence="9" key="1">
    <citation type="submission" date="2021-04" db="EMBL/GenBank/DDBJ databases">
        <title>First draft genome resource for Brassicaceae pathogens Fusarium oxysporum f. sp. raphani and Fusarium oxysporum f. sp. rapae.</title>
        <authorList>
            <person name="Asai S."/>
        </authorList>
    </citation>
    <scope>NUCLEOTIDE SEQUENCE</scope>
    <source>
        <strain evidence="9">Tf1208</strain>
    </source>
</reference>
<organism evidence="9 10">
    <name type="scientific">Fusarium oxysporum f. sp. rapae</name>
    <dbReference type="NCBI Taxonomy" id="485398"/>
    <lineage>
        <taxon>Eukaryota</taxon>
        <taxon>Fungi</taxon>
        <taxon>Dikarya</taxon>
        <taxon>Ascomycota</taxon>
        <taxon>Pezizomycotina</taxon>
        <taxon>Sordariomycetes</taxon>
        <taxon>Hypocreomycetidae</taxon>
        <taxon>Hypocreales</taxon>
        <taxon>Nectriaceae</taxon>
        <taxon>Fusarium</taxon>
        <taxon>Fusarium oxysporum species complex</taxon>
    </lineage>
</organism>
<evidence type="ECO:0000259" key="8">
    <source>
        <dbReference type="PROSITE" id="PS50850"/>
    </source>
</evidence>
<evidence type="ECO:0000256" key="4">
    <source>
        <dbReference type="ARBA" id="ARBA00023136"/>
    </source>
</evidence>
<keyword evidence="4 6" id="KW-0472">Membrane</keyword>
<dbReference type="InterPro" id="IPR020846">
    <property type="entry name" value="MFS_dom"/>
</dbReference>
<evidence type="ECO:0000256" key="6">
    <source>
        <dbReference type="SAM" id="Phobius"/>
    </source>
</evidence>
<feature type="transmembrane region" description="Helical" evidence="6">
    <location>
        <begin position="571"/>
        <end position="589"/>
    </location>
</feature>
<dbReference type="EMBL" id="JAELUQ010000008">
    <property type="protein sequence ID" value="KAG7409326.1"/>
    <property type="molecule type" value="Genomic_DNA"/>
</dbReference>
<feature type="transmembrane region" description="Helical" evidence="6">
    <location>
        <begin position="341"/>
        <end position="360"/>
    </location>
</feature>
<keyword evidence="7" id="KW-0732">Signal</keyword>
<name>A0A8J5U4F4_FUSOX</name>
<sequence>MQFSITTITAALATFHIANASWKITAFSNGACTLNAEDINSFSRELSSPESVPDCFTFGQDMPGTSCTEAYPATSTTGPCNSGPLNPKSILAEGNCVFYAEANCGGSEAGVTLPGTPTCVDNGADIMSYKCVIQLSAQQFKMTFKNMLRNSPLAGYGKAIREAPREVIFNPHLLLSSLVYAFGGFPVIWDQGASSVIPSLPGFQNHFKIISGSNADEIRVFVSIVYVGFGVGSALTFFINDRIGRLWSYRLYTLIYCIGTLMAIFSPNLNVLYAARVIQGLGLGPLTVTCPMSIVEIAPAEIRGLLAAWFTLLMGLGLFTAVFCTLGVYLHVPVGNLQFQIVWLTPMILMGLCMIATFFIQESPRWLFMAQRRQEAIDTLVKIRGLPLDNVHVEHEVRDIEDDINRTAEAVGNSSLWTIAKETFTIASNLRRVQQSLVCYALAQLSGANLITSYFVPILAIVGVGGDTAHSMFLSGMYGVSKFFFILIATFCFIDALGRRKSLFVGAGLQTVTHIYLAVYVRTSQKGPVSEAASNAAIAALFIHAFGYGVGLFILPYVFGSELWPNRIRSFGSALSQAFHWLFIYAMQYSMPSILSSFHQWGAFIFFGAWCAVAIVYTYLMIPEISGLSVEEIEDLFRGPWFNAHRRTKQMVVQGVIENGKEDFGNDVDDKMKDYETNEKDVSRVA</sequence>
<feature type="transmembrane region" description="Helical" evidence="6">
    <location>
        <begin position="220"/>
        <end position="239"/>
    </location>
</feature>
<feature type="transmembrane region" description="Helical" evidence="6">
    <location>
        <begin position="503"/>
        <end position="521"/>
    </location>
</feature>
<gene>
    <name evidence="9" type="primary">qutD-1</name>
    <name evidence="9" type="ORF">Forpe1208_v011529</name>
</gene>
<feature type="transmembrane region" description="Helical" evidence="6">
    <location>
        <begin position="533"/>
        <end position="559"/>
    </location>
</feature>
<dbReference type="PANTHER" id="PTHR48022:SF59">
    <property type="entry name" value="MAJOR FACILITATOR SUPERFAMILY (MFS) PROFILE DOMAIN-CONTAINING PROTEIN"/>
    <property type="match status" value="1"/>
</dbReference>
<protein>
    <submittedName>
        <fullName evidence="9">Quinate permease</fullName>
    </submittedName>
</protein>
<feature type="transmembrane region" description="Helical" evidence="6">
    <location>
        <begin position="306"/>
        <end position="329"/>
    </location>
</feature>
<feature type="signal peptide" evidence="7">
    <location>
        <begin position="1"/>
        <end position="20"/>
    </location>
</feature>
<dbReference type="GO" id="GO:0005351">
    <property type="term" value="F:carbohydrate:proton symporter activity"/>
    <property type="evidence" value="ECO:0007669"/>
    <property type="project" value="TreeGrafter"/>
</dbReference>
<keyword evidence="2 6" id="KW-0812">Transmembrane</keyword>
<feature type="transmembrane region" description="Helical" evidence="6">
    <location>
        <begin position="476"/>
        <end position="496"/>
    </location>
</feature>
<evidence type="ECO:0000313" key="9">
    <source>
        <dbReference type="EMBL" id="KAG7409326.1"/>
    </source>
</evidence>
<dbReference type="InterPro" id="IPR005829">
    <property type="entry name" value="Sugar_transporter_CS"/>
</dbReference>
<feature type="domain" description="Major facilitator superfamily (MFS) profile" evidence="8">
    <location>
        <begin position="176"/>
        <end position="626"/>
    </location>
</feature>
<keyword evidence="3 6" id="KW-1133">Transmembrane helix</keyword>
<feature type="transmembrane region" description="Helical" evidence="6">
    <location>
        <begin position="437"/>
        <end position="464"/>
    </location>
</feature>
<accession>A0A8J5U4F4</accession>
<evidence type="ECO:0000256" key="3">
    <source>
        <dbReference type="ARBA" id="ARBA00022989"/>
    </source>
</evidence>
<comment type="subcellular location">
    <subcellularLocation>
        <location evidence="1">Membrane</location>
        <topology evidence="1">Multi-pass membrane protein</topology>
    </subcellularLocation>
</comment>
<dbReference type="PANTHER" id="PTHR48022">
    <property type="entry name" value="PLASTIDIC GLUCOSE TRANSPORTER 4"/>
    <property type="match status" value="1"/>
</dbReference>
<dbReference type="GO" id="GO:0016020">
    <property type="term" value="C:membrane"/>
    <property type="evidence" value="ECO:0007669"/>
    <property type="project" value="UniProtKB-SubCell"/>
</dbReference>
<evidence type="ECO:0000256" key="2">
    <source>
        <dbReference type="ARBA" id="ARBA00022692"/>
    </source>
</evidence>
<dbReference type="InterPro" id="IPR005828">
    <property type="entry name" value="MFS_sugar_transport-like"/>
</dbReference>
<feature type="chain" id="PRO_5035273113" evidence="7">
    <location>
        <begin position="21"/>
        <end position="686"/>
    </location>
</feature>
<feature type="transmembrane region" description="Helical" evidence="6">
    <location>
        <begin position="273"/>
        <end position="294"/>
    </location>
</feature>
<dbReference type="PROSITE" id="PS00216">
    <property type="entry name" value="SUGAR_TRANSPORT_1"/>
    <property type="match status" value="1"/>
</dbReference>
<dbReference type="Pfam" id="PF00083">
    <property type="entry name" value="Sugar_tr"/>
    <property type="match status" value="1"/>
</dbReference>
<feature type="transmembrane region" description="Helical" evidence="6">
    <location>
        <begin position="251"/>
        <end position="267"/>
    </location>
</feature>
<comment type="caution">
    <text evidence="9">The sequence shown here is derived from an EMBL/GenBank/DDBJ whole genome shotgun (WGS) entry which is preliminary data.</text>
</comment>
<dbReference type="Proteomes" id="UP000694050">
    <property type="component" value="Unassembled WGS sequence"/>
</dbReference>
<dbReference type="AlphaFoldDB" id="A0A8J5U4F4"/>
<evidence type="ECO:0000313" key="10">
    <source>
        <dbReference type="Proteomes" id="UP000694050"/>
    </source>
</evidence>
<feature type="region of interest" description="Disordered" evidence="5">
    <location>
        <begin position="664"/>
        <end position="686"/>
    </location>
</feature>
<evidence type="ECO:0000256" key="7">
    <source>
        <dbReference type="SAM" id="SignalP"/>
    </source>
</evidence>
<evidence type="ECO:0000256" key="1">
    <source>
        <dbReference type="ARBA" id="ARBA00004141"/>
    </source>
</evidence>
<dbReference type="PROSITE" id="PS50850">
    <property type="entry name" value="MFS"/>
    <property type="match status" value="1"/>
</dbReference>